<reference evidence="2 3" key="1">
    <citation type="submission" date="2023-06" db="EMBL/GenBank/DDBJ databases">
        <title>The Gram-positive Non-spore-bearing Anaerobic Bacilli of Human Feces.</title>
        <authorList>
            <person name="Eggerth A.H."/>
        </authorList>
    </citation>
    <scope>NUCLEOTIDE SEQUENCE [LARGE SCALE GENOMIC DNA]</scope>
    <source>
        <strain evidence="2 3">CBA3108</strain>
    </source>
</reference>
<evidence type="ECO:0000313" key="2">
    <source>
        <dbReference type="EMBL" id="WCC80059.1"/>
    </source>
</evidence>
<protein>
    <recommendedName>
        <fullName evidence="4">Core-binding (CB) domain-containing protein</fullName>
    </recommendedName>
</protein>
<accession>A0ABY7QZW0</accession>
<feature type="compositionally biased region" description="Basic and acidic residues" evidence="1">
    <location>
        <begin position="1"/>
        <end position="18"/>
    </location>
</feature>
<sequence length="160" mass="17773">MAVQDLWRDRHGNPTRRDGRGKRYRVVVPGWPSTACRTKAEADRLHAIRLTTKPPRPEDGRTVGELVGVWLDGKRGLSPKGFAAAELAASYVRDRWADVAPGDVDAADVQAWLASLRSAKGPASASLKHKVLQCIRGRWLAGSIWRQCQYRARCAETCTR</sequence>
<name>A0ABY7QZW0_9ACTN</name>
<feature type="region of interest" description="Disordered" evidence="1">
    <location>
        <begin position="1"/>
        <end position="20"/>
    </location>
</feature>
<proteinExistence type="predicted"/>
<evidence type="ECO:0000313" key="3">
    <source>
        <dbReference type="Proteomes" id="UP001212097"/>
    </source>
</evidence>
<dbReference type="RefSeq" id="WP_271418242.1">
    <property type="nucleotide sequence ID" value="NZ_CP115668.1"/>
</dbReference>
<dbReference type="Proteomes" id="UP001212097">
    <property type="component" value="Chromosome"/>
</dbReference>
<keyword evidence="3" id="KW-1185">Reference proteome</keyword>
<gene>
    <name evidence="2" type="ORF">O6R08_00360</name>
</gene>
<organism evidence="2 3">
    <name type="scientific">Cutibacterium equinum</name>
    <dbReference type="NCBI Taxonomy" id="3016342"/>
    <lineage>
        <taxon>Bacteria</taxon>
        <taxon>Bacillati</taxon>
        <taxon>Actinomycetota</taxon>
        <taxon>Actinomycetes</taxon>
        <taxon>Propionibacteriales</taxon>
        <taxon>Propionibacteriaceae</taxon>
        <taxon>Cutibacterium</taxon>
    </lineage>
</organism>
<evidence type="ECO:0008006" key="4">
    <source>
        <dbReference type="Google" id="ProtNLM"/>
    </source>
</evidence>
<evidence type="ECO:0000256" key="1">
    <source>
        <dbReference type="SAM" id="MobiDB-lite"/>
    </source>
</evidence>
<dbReference type="EMBL" id="CP115668">
    <property type="protein sequence ID" value="WCC80059.1"/>
    <property type="molecule type" value="Genomic_DNA"/>
</dbReference>